<dbReference type="Proteomes" id="UP000488936">
    <property type="component" value="Unassembled WGS sequence"/>
</dbReference>
<evidence type="ECO:0000259" key="2">
    <source>
        <dbReference type="Pfam" id="PF21012"/>
    </source>
</evidence>
<dbReference type="InterPro" id="IPR049236">
    <property type="entry name" value="DUF6850"/>
</dbReference>
<proteinExistence type="predicted"/>
<evidence type="ECO:0000313" key="4">
    <source>
        <dbReference type="Proteomes" id="UP000488936"/>
    </source>
</evidence>
<organism evidence="3 4">
    <name type="scientific">Myroides pelagicus</name>
    <dbReference type="NCBI Taxonomy" id="270914"/>
    <lineage>
        <taxon>Bacteria</taxon>
        <taxon>Pseudomonadati</taxon>
        <taxon>Bacteroidota</taxon>
        <taxon>Flavobacteriia</taxon>
        <taxon>Flavobacteriales</taxon>
        <taxon>Flavobacteriaceae</taxon>
        <taxon>Myroides</taxon>
    </lineage>
</organism>
<feature type="signal peptide" evidence="1">
    <location>
        <begin position="1"/>
        <end position="18"/>
    </location>
</feature>
<evidence type="ECO:0000256" key="1">
    <source>
        <dbReference type="SAM" id="SignalP"/>
    </source>
</evidence>
<dbReference type="RefSeq" id="WP_155036485.1">
    <property type="nucleotide sequence ID" value="NZ_JBHTIG010000062.1"/>
</dbReference>
<dbReference type="Pfam" id="PF21012">
    <property type="entry name" value="DUF6850"/>
    <property type="match status" value="1"/>
</dbReference>
<dbReference type="OrthoDB" id="831538at2"/>
<name>A0A7K1GNT3_9FLAO</name>
<keyword evidence="1" id="KW-0732">Signal</keyword>
<gene>
    <name evidence="3" type="ORF">GJV77_11390</name>
</gene>
<dbReference type="AlphaFoldDB" id="A0A7K1GNT3"/>
<accession>A0A7K1GNT3</accession>
<feature type="domain" description="DUF6850" evidence="2">
    <location>
        <begin position="47"/>
        <end position="495"/>
    </location>
</feature>
<sequence length="495" mass="57932">MRILFTFLTIILAQMLNAQNSSEHLDIWLTNKNQRELAAKHILFLNLQEHQFGQISLEYLSVNGDLKKSQDPNNTQKYNFNAEGFTDISKVKAYGNFVFSKQFNNQIANDLRGKHDKFNPFYFYASHPNNKQNQQYLANTIFSYPIFKDKLTIGAGIDFDYNWSTTNMDPRADVVDYYINYKLQLAYRFKKHHLGIALGYGKTTQTNNIMYKNTQYKTSNQYKDRFLNISLGYGDIILSDQNYLLDRDQKTNTYKLAYAYWGNRLKVNSLAKVISQNQDALLNKYAETFNNKNTFKNKQINLETLLNYRVKAKLNLQLLVAYNNYKAENYRALEGINYRVNHFSLHTQFLTKLSDIAPNLHLEIGLDSYFQSTKKNDYAIGSSKNYSSTTNKLFINTLYKKSNHLYHFKLSPLIHRKLSNDLFIAPAQQNNFTQQVIWVDYLYHQKNKWALQTQLGYANTSWIKNYTVYLGLSANILMSKKQTRNSILASLKLYL</sequence>
<dbReference type="EMBL" id="WMJY01000028">
    <property type="protein sequence ID" value="MTH30501.1"/>
    <property type="molecule type" value="Genomic_DNA"/>
</dbReference>
<reference evidence="3 4" key="1">
    <citation type="journal article" date="2006" name="Int. J. Syst. Evol. Microbiol.">
        <title>Myroides pelagicus sp. nov., isolated from seawater in Thailand.</title>
        <authorList>
            <person name="Yoon J."/>
            <person name="Maneerat S."/>
            <person name="Kawai F."/>
            <person name="Yokota A."/>
        </authorList>
    </citation>
    <scope>NUCLEOTIDE SEQUENCE [LARGE SCALE GENOMIC DNA]</scope>
    <source>
        <strain evidence="3 4">SM1T</strain>
    </source>
</reference>
<keyword evidence="4" id="KW-1185">Reference proteome</keyword>
<evidence type="ECO:0000313" key="3">
    <source>
        <dbReference type="EMBL" id="MTH30501.1"/>
    </source>
</evidence>
<feature type="chain" id="PRO_5029449662" description="DUF6850 domain-containing protein" evidence="1">
    <location>
        <begin position="19"/>
        <end position="495"/>
    </location>
</feature>
<protein>
    <recommendedName>
        <fullName evidence="2">DUF6850 domain-containing protein</fullName>
    </recommendedName>
</protein>
<comment type="caution">
    <text evidence="3">The sequence shown here is derived from an EMBL/GenBank/DDBJ whole genome shotgun (WGS) entry which is preliminary data.</text>
</comment>